<reference evidence="2" key="1">
    <citation type="submission" date="2022-11" db="UniProtKB">
        <authorList>
            <consortium name="WormBaseParasite"/>
        </authorList>
    </citation>
    <scope>IDENTIFICATION</scope>
</reference>
<dbReference type="AlphaFoldDB" id="A0A914XIZ0"/>
<dbReference type="WBParaSite" id="PSAMB.scaffold8935size5577.g31944.t1">
    <property type="protein sequence ID" value="PSAMB.scaffold8935size5577.g31944.t1"/>
    <property type="gene ID" value="PSAMB.scaffold8935size5577.g31944"/>
</dbReference>
<sequence length="194" mass="22277">MSTHSLPLEWLPTAFQNNNDLQTLHIKSPTSELALTLLTSATLLPIVSRLSCLEFDSNKRIAQPYHSAEIVQLIRGMRLDSCVKVYHKVDCSVFDYSSDTLNNREATAQILRFWLNIAQQSSGRELKLCLIFSWDVKRNLENALAHLKLCESYAGVKIERVDKRMILQYNSAAIILSIIAWHDFESERKALRVW</sequence>
<accession>A0A914XIZ0</accession>
<keyword evidence="1" id="KW-1185">Reference proteome</keyword>
<name>A0A914XIZ0_9BILA</name>
<dbReference type="Proteomes" id="UP000887566">
    <property type="component" value="Unplaced"/>
</dbReference>
<organism evidence="1 2">
    <name type="scientific">Plectus sambesii</name>
    <dbReference type="NCBI Taxonomy" id="2011161"/>
    <lineage>
        <taxon>Eukaryota</taxon>
        <taxon>Metazoa</taxon>
        <taxon>Ecdysozoa</taxon>
        <taxon>Nematoda</taxon>
        <taxon>Chromadorea</taxon>
        <taxon>Plectida</taxon>
        <taxon>Plectina</taxon>
        <taxon>Plectoidea</taxon>
        <taxon>Plectidae</taxon>
        <taxon>Plectus</taxon>
    </lineage>
</organism>
<evidence type="ECO:0000313" key="2">
    <source>
        <dbReference type="WBParaSite" id="PSAMB.scaffold8935size5577.g31944.t1"/>
    </source>
</evidence>
<evidence type="ECO:0000313" key="1">
    <source>
        <dbReference type="Proteomes" id="UP000887566"/>
    </source>
</evidence>
<protein>
    <submittedName>
        <fullName evidence="2">Uncharacterized protein</fullName>
    </submittedName>
</protein>
<proteinExistence type="predicted"/>